<evidence type="ECO:0000256" key="5">
    <source>
        <dbReference type="SAM" id="MobiDB-lite"/>
    </source>
</evidence>
<gene>
    <name evidence="8" type="primary">APC1</name>
    <name evidence="8" type="ORF">Daus18300_008104</name>
</gene>
<dbReference type="Pfam" id="PF20518">
    <property type="entry name" value="Apc1_MidN"/>
    <property type="match status" value="1"/>
</dbReference>
<feature type="region of interest" description="Disordered" evidence="5">
    <location>
        <begin position="1942"/>
        <end position="1971"/>
    </location>
</feature>
<dbReference type="EMBL" id="JAWRVE010000074">
    <property type="protein sequence ID" value="KAL1863112.1"/>
    <property type="molecule type" value="Genomic_DNA"/>
</dbReference>
<evidence type="ECO:0000256" key="2">
    <source>
        <dbReference type="ARBA" id="ARBA00022618"/>
    </source>
</evidence>
<dbReference type="Gene3D" id="1.25.10.10">
    <property type="entry name" value="Leucine-rich Repeat Variant"/>
    <property type="match status" value="3"/>
</dbReference>
<feature type="region of interest" description="Disordered" evidence="5">
    <location>
        <begin position="785"/>
        <end position="804"/>
    </location>
</feature>
<feature type="compositionally biased region" description="Polar residues" evidence="5">
    <location>
        <begin position="344"/>
        <end position="354"/>
    </location>
</feature>
<protein>
    <submittedName>
        <fullName evidence="8">Anaphase-promoting complex subunit 1</fullName>
    </submittedName>
</protein>
<feature type="compositionally biased region" description="Basic and acidic residues" evidence="5">
    <location>
        <begin position="1949"/>
        <end position="1962"/>
    </location>
</feature>
<dbReference type="InterPro" id="IPR024990">
    <property type="entry name" value="Apc1"/>
</dbReference>
<proteinExistence type="inferred from homology"/>
<dbReference type="PANTHER" id="PTHR12827:SF3">
    <property type="entry name" value="ANAPHASE-PROMOTING COMPLEX SUBUNIT 1"/>
    <property type="match status" value="1"/>
</dbReference>
<feature type="compositionally biased region" description="Basic and acidic residues" evidence="5">
    <location>
        <begin position="379"/>
        <end position="389"/>
    </location>
</feature>
<accession>A0ABR3WJS6</accession>
<evidence type="ECO:0000313" key="8">
    <source>
        <dbReference type="EMBL" id="KAL1863112.1"/>
    </source>
</evidence>
<organism evidence="8 9">
    <name type="scientific">Diaporthe australafricana</name>
    <dbReference type="NCBI Taxonomy" id="127596"/>
    <lineage>
        <taxon>Eukaryota</taxon>
        <taxon>Fungi</taxon>
        <taxon>Dikarya</taxon>
        <taxon>Ascomycota</taxon>
        <taxon>Pezizomycotina</taxon>
        <taxon>Sordariomycetes</taxon>
        <taxon>Sordariomycetidae</taxon>
        <taxon>Diaporthales</taxon>
        <taxon>Diaporthaceae</taxon>
        <taxon>Diaporthe</taxon>
    </lineage>
</organism>
<evidence type="ECO:0000313" key="9">
    <source>
        <dbReference type="Proteomes" id="UP001583177"/>
    </source>
</evidence>
<evidence type="ECO:0000256" key="1">
    <source>
        <dbReference type="ARBA" id="ARBA00010547"/>
    </source>
</evidence>
<feature type="compositionally biased region" description="Polar residues" evidence="5">
    <location>
        <begin position="428"/>
        <end position="437"/>
    </location>
</feature>
<keyword evidence="3" id="KW-0498">Mitosis</keyword>
<evidence type="ECO:0000259" key="7">
    <source>
        <dbReference type="Pfam" id="PF20518"/>
    </source>
</evidence>
<feature type="region of interest" description="Disordered" evidence="5">
    <location>
        <begin position="425"/>
        <end position="452"/>
    </location>
</feature>
<dbReference type="InterPro" id="IPR049255">
    <property type="entry name" value="Apc1_N"/>
</dbReference>
<keyword evidence="2" id="KW-0132">Cell division</keyword>
<dbReference type="Proteomes" id="UP001583177">
    <property type="component" value="Unassembled WGS sequence"/>
</dbReference>
<feature type="domain" description="Anaphase-promoting complex subunit 1 N-terminal" evidence="6">
    <location>
        <begin position="25"/>
        <end position="770"/>
    </location>
</feature>
<dbReference type="InterPro" id="IPR011989">
    <property type="entry name" value="ARM-like"/>
</dbReference>
<keyword evidence="9" id="KW-1185">Reference proteome</keyword>
<dbReference type="Pfam" id="PF12859">
    <property type="entry name" value="ANAPC1"/>
    <property type="match status" value="1"/>
</dbReference>
<comment type="caution">
    <text evidence="8">The sequence shown here is derived from an EMBL/GenBank/DDBJ whole genome shotgun (WGS) entry which is preliminary data.</text>
</comment>
<feature type="compositionally biased region" description="Basic residues" evidence="5">
    <location>
        <begin position="330"/>
        <end position="343"/>
    </location>
</feature>
<feature type="compositionally biased region" description="Polar residues" evidence="5">
    <location>
        <begin position="76"/>
        <end position="90"/>
    </location>
</feature>
<feature type="compositionally biased region" description="Basic and acidic residues" evidence="5">
    <location>
        <begin position="96"/>
        <end position="111"/>
    </location>
</feature>
<evidence type="ECO:0000259" key="6">
    <source>
        <dbReference type="Pfam" id="PF12859"/>
    </source>
</evidence>
<dbReference type="InterPro" id="IPR046794">
    <property type="entry name" value="Apc1_MidN"/>
</dbReference>
<feature type="region of interest" description="Disordered" evidence="5">
    <location>
        <begin position="76"/>
        <end position="123"/>
    </location>
</feature>
<dbReference type="PANTHER" id="PTHR12827">
    <property type="entry name" value="MEIOTIC CHECKPOINT REGULATOR TSG24 FAMILY MEMBER"/>
    <property type="match status" value="1"/>
</dbReference>
<keyword evidence="4" id="KW-0131">Cell cycle</keyword>
<comment type="similarity">
    <text evidence="1">Belongs to the APC1 family.</text>
</comment>
<feature type="region of interest" description="Disordered" evidence="5">
    <location>
        <begin position="330"/>
        <end position="410"/>
    </location>
</feature>
<feature type="domain" description="Anaphase-promoting complex subunit 1 middle" evidence="7">
    <location>
        <begin position="1038"/>
        <end position="1093"/>
    </location>
</feature>
<evidence type="ECO:0000256" key="3">
    <source>
        <dbReference type="ARBA" id="ARBA00022776"/>
    </source>
</evidence>
<reference evidence="8 9" key="1">
    <citation type="journal article" date="2024" name="IMA Fungus">
        <title>IMA Genome - F19 : A genome assembly and annotation guide to empower mycologists, including annotated draft genome sequences of Ceratocystis pirilliformis, Diaporthe australafricana, Fusarium ophioides, Paecilomyces lecythidis, and Sporothrix stenoceras.</title>
        <authorList>
            <person name="Aylward J."/>
            <person name="Wilson A.M."/>
            <person name="Visagie C.M."/>
            <person name="Spraker J."/>
            <person name="Barnes I."/>
            <person name="Buitendag C."/>
            <person name="Ceriani C."/>
            <person name="Del Mar Angel L."/>
            <person name="du Plessis D."/>
            <person name="Fuchs T."/>
            <person name="Gasser K."/>
            <person name="Kramer D."/>
            <person name="Li W."/>
            <person name="Munsamy K."/>
            <person name="Piso A."/>
            <person name="Price J.L."/>
            <person name="Sonnekus B."/>
            <person name="Thomas C."/>
            <person name="van der Nest A."/>
            <person name="van Dijk A."/>
            <person name="van Heerden A."/>
            <person name="van Vuuren N."/>
            <person name="Yilmaz N."/>
            <person name="Duong T.A."/>
            <person name="van der Merwe N.A."/>
            <person name="Wingfield M.J."/>
            <person name="Wingfield B.D."/>
        </authorList>
    </citation>
    <scope>NUCLEOTIDE SEQUENCE [LARGE SCALE GENOMIC DNA]</scope>
    <source>
        <strain evidence="8 9">CMW 18300</strain>
    </source>
</reference>
<evidence type="ECO:0000256" key="4">
    <source>
        <dbReference type="ARBA" id="ARBA00023306"/>
    </source>
</evidence>
<name>A0ABR3WJS6_9PEZI</name>
<sequence>MASVKSLGLHPPLGIDGQPVVGIRTWEVITDEDGEDELLTVGNCVIWKRGGLFRKSFNLDIEKDEPILQALLTRFPTTDTDNNGNASNHKSMGHTGEGKGRNIDHGIDHDNGNGNGQGKGNRDEPTLAKALVVFLKTQAHIYFLSGTSHIVHMPFEVESACAAPVGVIIQRRPKTQNLAPVSLKFPRVPPSSFVSSYMPPSRHQSQSLTASFSVEGLGQPKALPLRLNTTMENMFETPLETSDSHWPRLVCLTDPLLELGLVVSHSPALVPSDFRSSSAKSPFLDLAEEILHIETIRGKLTIAVTANRDNNLYTVWQLVYIKNEDVFTKHQKKRKAKAGRRRSSMQPRLSSGATTPIVPSFRESLGTQAQPPVKRTRKSERLEKAKPDDIALALGEENEGDKIRRQSRRVSSLLARADLSASHERTTFAEQTIPSSHAESRRMTGARARQSGGPGPLNLGAAHSASNLGHLLDTPRPDDLLDELGGFHDMGLDDHSFDGLTREILFTKVHSVAMDNSNVRYSLSNQPARTQSKVFIVDGPPFATDETGKRDLLICIQDALDKRLQLLPLRVECQQKAPASAGEGAEVIGSDSVISKITPDVLRRAHNVADSCKVSDGDQSMILILSENTAGQRELSIQAPWSAMSTLTLPMLYADNIGSLDYLGTHVNREVKGRRSVGAKLSATDIIKIRHSRSSGVVDLEDHNGNTHRVQIQLQPRNPHVRKVLQICQSVLPVEFSEKLLAGWWQIVKWVDDQDVDTQDQEWSSLVIEILDIFLSIGAPNVSLAAPQPTPRRRRSLDPSSGTWDKMNTFTTPNASACPPWMQGHAWRWMLEAEVPKMTPTQSSTGQEDFLTSHIRLAKLFMSSNPGQAAFGLAGYLPTAPNQSLEDRGKAAWGIAYGLHLLLEEQKLDIMVPEYSSLGRANVRALLCQICTWLGWHDFVALHQLGVQADINPSNDHDLSSLGLPSPPRPVGVYEWIQSQLAGDKSIVFPTLADVYSVVTLRTVSAENAHRRWSRAMPRTFMFRRFLASLTPTTSHVDVVELMNRCGFTVSVLETLPEAVLTPMKDAISMCQARPPSAWSKELLTLVHRSDIAAVLKRHHPQQGSIANAAPPSHTATRDYKAICATVERSAGYGHLPNESADRQAIIHALFREDRRLIEAEKMLSTRHHRVIQCVSESTWSESEYLEKQKEQVTVVATGTLAIPAGRGLMQFGLRFPLPTEKYDVMGFNLTCLVKPTNILVNADKSLFVEEKVNWAFFHQGAASGLQVSPQAKGIDNNWIIYNKPSGEPSNRHAGFLLALGLNGHLRSMVKWVAFKYLTTKHTMTSIGLLLGLAASFMGTMDNLITRVLTVHVTRLLPPGAAELNLSHLTQTAGLMGIGLVYCQSQHRRMNEIMMSEIEHEGDEDEEDPLRNEGYRLAAGFALGLINLGKGTDLRGLHDMRLTEKLLTLASTSKKVELVNVLDRSAPGAVVAITLIFMKSEDHIVARKVDVPDSVLQFTYVRPDVLLLRTLAKNLIMWSQVEPTVEWIRSNLPKEYRWRHLLQGPRSLRSKDMPFYSILAGLLFSMGLRFTGSGNVQVRDLLVKYLDKFRDLAKQPAECYDAQLARNNVQMCQDVVALSAASVMAGTGDLEVFRRLRSLHGRDDPQTSYGSHLAAHLAIGALFLGSGTVTFSTSNLAIASLLIAFYPLFPSGIQDNRAHLQAFRHFWVFAADSRCLVSIDIATNQPVSVPVIIKLKTLVPPTSKQASPSKARSKLRHATSKKIQEPVIIRKFTPCLLPPLEEISSVRTDATAQGYWDLELDFEHKPELAAAFQKNQCLHLRQRPLHEGVFGATLRALGRDGLVADAESTAAATLSPAGPTSLSPRAGDPLEWVFGLPALAGLTHAERAMVLDRRGGEGGSEEAATTEVDARLALESGLDGWSRENLEGLRLLFEWSEARDGTMGSKRTAGKDKGNELQKDDSSGSGSENGSWWLRDSVIEMLKGKAWLAACEEGD</sequence>